<evidence type="ECO:0000259" key="10">
    <source>
        <dbReference type="Pfam" id="PF07731"/>
    </source>
</evidence>
<organism evidence="12 13">
    <name type="scientific">Trichoderma ghanense</name>
    <dbReference type="NCBI Taxonomy" id="65468"/>
    <lineage>
        <taxon>Eukaryota</taxon>
        <taxon>Fungi</taxon>
        <taxon>Dikarya</taxon>
        <taxon>Ascomycota</taxon>
        <taxon>Pezizomycotina</taxon>
        <taxon>Sordariomycetes</taxon>
        <taxon>Hypocreomycetidae</taxon>
        <taxon>Hypocreales</taxon>
        <taxon>Hypocreaceae</taxon>
        <taxon>Trichoderma</taxon>
    </lineage>
</organism>
<keyword evidence="5" id="KW-0560">Oxidoreductase</keyword>
<evidence type="ECO:0000256" key="7">
    <source>
        <dbReference type="ARBA" id="ARBA00023180"/>
    </source>
</evidence>
<dbReference type="Pfam" id="PF07732">
    <property type="entry name" value="Cu-oxidase_3"/>
    <property type="match status" value="2"/>
</dbReference>
<dbReference type="Gene3D" id="2.60.40.420">
    <property type="entry name" value="Cupredoxins - blue copper proteins"/>
    <property type="match status" value="3"/>
</dbReference>
<feature type="domain" description="Plastocyanin-like" evidence="11">
    <location>
        <begin position="105"/>
        <end position="165"/>
    </location>
</feature>
<keyword evidence="2" id="KW-0479">Metal-binding</keyword>
<keyword evidence="7" id="KW-0325">Glycoprotein</keyword>
<comment type="caution">
    <text evidence="12">The sequence shown here is derived from an EMBL/GenBank/DDBJ whole genome shotgun (WGS) entry which is preliminary data.</text>
</comment>
<evidence type="ECO:0000313" key="12">
    <source>
        <dbReference type="EMBL" id="TFA99765.1"/>
    </source>
</evidence>
<feature type="domain" description="Plastocyanin-like" evidence="10">
    <location>
        <begin position="491"/>
        <end position="619"/>
    </location>
</feature>
<feature type="domain" description="Plastocyanin-like" evidence="9">
    <location>
        <begin position="194"/>
        <end position="381"/>
    </location>
</feature>
<keyword evidence="13" id="KW-1185">Reference proteome</keyword>
<dbReference type="RefSeq" id="XP_073555967.1">
    <property type="nucleotide sequence ID" value="XM_073705757.1"/>
</dbReference>
<evidence type="ECO:0000256" key="1">
    <source>
        <dbReference type="ARBA" id="ARBA00010609"/>
    </source>
</evidence>
<evidence type="ECO:0000256" key="2">
    <source>
        <dbReference type="ARBA" id="ARBA00022723"/>
    </source>
</evidence>
<dbReference type="InterPro" id="IPR045087">
    <property type="entry name" value="Cu-oxidase_fam"/>
</dbReference>
<keyword evidence="3 8" id="KW-0732">Signal</keyword>
<evidence type="ECO:0000256" key="4">
    <source>
        <dbReference type="ARBA" id="ARBA00022737"/>
    </source>
</evidence>
<dbReference type="PANTHER" id="PTHR11709">
    <property type="entry name" value="MULTI-COPPER OXIDASE"/>
    <property type="match status" value="1"/>
</dbReference>
<gene>
    <name evidence="12" type="ORF">CCMA1212_008637</name>
</gene>
<evidence type="ECO:0000313" key="13">
    <source>
        <dbReference type="Proteomes" id="UP001642720"/>
    </source>
</evidence>
<proteinExistence type="inferred from homology"/>
<dbReference type="PANTHER" id="PTHR11709:SF488">
    <property type="entry name" value="LACCASE-RELATED"/>
    <property type="match status" value="1"/>
</dbReference>
<feature type="chain" id="PRO_5047193107" evidence="8">
    <location>
        <begin position="21"/>
        <end position="645"/>
    </location>
</feature>
<dbReference type="EMBL" id="PPTA01000013">
    <property type="protein sequence ID" value="TFA99765.1"/>
    <property type="molecule type" value="Genomic_DNA"/>
</dbReference>
<dbReference type="Pfam" id="PF00394">
    <property type="entry name" value="Cu-oxidase"/>
    <property type="match status" value="1"/>
</dbReference>
<evidence type="ECO:0000256" key="3">
    <source>
        <dbReference type="ARBA" id="ARBA00022729"/>
    </source>
</evidence>
<evidence type="ECO:0000256" key="6">
    <source>
        <dbReference type="ARBA" id="ARBA00023008"/>
    </source>
</evidence>
<dbReference type="CDD" id="cd13898">
    <property type="entry name" value="CuRO_3_Abr2_like"/>
    <property type="match status" value="1"/>
</dbReference>
<dbReference type="InterPro" id="IPR008972">
    <property type="entry name" value="Cupredoxin"/>
</dbReference>
<dbReference type="SUPFAM" id="SSF49503">
    <property type="entry name" value="Cupredoxins"/>
    <property type="match status" value="3"/>
</dbReference>
<dbReference type="Proteomes" id="UP001642720">
    <property type="component" value="Unassembled WGS sequence"/>
</dbReference>
<dbReference type="InterPro" id="IPR001117">
    <property type="entry name" value="Cu-oxidase_2nd"/>
</dbReference>
<dbReference type="CDD" id="cd13850">
    <property type="entry name" value="CuRO_1_Abr2_like"/>
    <property type="match status" value="1"/>
</dbReference>
<evidence type="ECO:0000256" key="8">
    <source>
        <dbReference type="SAM" id="SignalP"/>
    </source>
</evidence>
<evidence type="ECO:0000259" key="9">
    <source>
        <dbReference type="Pfam" id="PF00394"/>
    </source>
</evidence>
<dbReference type="PROSITE" id="PS00080">
    <property type="entry name" value="MULTICOPPER_OXIDASE2"/>
    <property type="match status" value="1"/>
</dbReference>
<dbReference type="Pfam" id="PF07731">
    <property type="entry name" value="Cu-oxidase_2"/>
    <property type="match status" value="1"/>
</dbReference>
<evidence type="ECO:0000259" key="11">
    <source>
        <dbReference type="Pfam" id="PF07732"/>
    </source>
</evidence>
<dbReference type="InterPro" id="IPR011706">
    <property type="entry name" value="Cu-oxidase_C"/>
</dbReference>
<protein>
    <submittedName>
        <fullName evidence="12">Laccase abr2</fullName>
    </submittedName>
</protein>
<accession>A0ABY2GVT1</accession>
<keyword evidence="4" id="KW-0677">Repeat</keyword>
<sequence length="645" mass="72764">MSRFAWVLLAASLLHTNIWAKTVRENLRITWEEGAPNGQTRELIHTNGQFPSPTLVWDEGDDVEVTVINDMAKNVTVHWHGLEFVRLHLLFYSSTGLLTLNALFRQKDTPWSDGTPGLSQRPIQPGTEFVYKFKAYPPGNHWYHSHEKMSLVDGLYGAIHIRPKENRTGLWSQISDDPKDIEAMEKAARDPEYLVVSDWSQYTSDEYWKISTDSGFLVFCLDSILVNGKGEVYCPGQKFLQNELAPGLAQDGFPPGTEVSDKGCFPADIDQIQGGPWNITKRPDLIPPRVQEGCVASKNQNATIFVDPSRNNGWVSMHIVAAATIAQIAFSVDQHPFYIYEVDGNYVKPKRVLSTVLSAGETFSIMMRLDQVPGKYTMRIPNSGASQVLGGFAEMVYKGHQESPASEKAYLSYGGNPITPDVELHSYFPWQLETDHMPPWPPNKPRPGKADQEVHLALGRVGAPYNYTMNTKYLLPVDFQNNEPLLFYPNATLGTDDEGLVIRTKNGTWVDLILQVSTLPGDKSSFEHFIHKHGSKTWRIGFGTGVWNYTSVEEAMEERPEDFNLETPGLRDTWITAFSFNEEASWSVYRYYVDNPGPWLFHCHIELHLMGGMGIVILDGVDAWPEDIPSEYQLNKPQETQKNAC</sequence>
<feature type="signal peptide" evidence="8">
    <location>
        <begin position="1"/>
        <end position="20"/>
    </location>
</feature>
<name>A0ABY2GVT1_9HYPO</name>
<comment type="similarity">
    <text evidence="1">Belongs to the multicopper oxidase family.</text>
</comment>
<feature type="domain" description="Plastocyanin-like" evidence="11">
    <location>
        <begin position="29"/>
        <end position="83"/>
    </location>
</feature>
<keyword evidence="6" id="KW-0186">Copper</keyword>
<dbReference type="InterPro" id="IPR002355">
    <property type="entry name" value="Cu_oxidase_Cu_BS"/>
</dbReference>
<dbReference type="GeneID" id="300580207"/>
<reference evidence="12 13" key="1">
    <citation type="submission" date="2018-01" db="EMBL/GenBank/DDBJ databases">
        <title>Genome characterization of the sugarcane-associated fungus Trichoderma ghanense CCMA-1212 and their application in lignocelulose bioconversion.</title>
        <authorList>
            <person name="Steindorff A.S."/>
            <person name="Mendes T.D."/>
            <person name="Vilela E.S.D."/>
            <person name="Rodrigues D.S."/>
            <person name="Formighieri E.F."/>
            <person name="Melo I.S."/>
            <person name="Favaro L.C.L."/>
        </authorList>
    </citation>
    <scope>NUCLEOTIDE SEQUENCE [LARGE SCALE GENOMIC DNA]</scope>
    <source>
        <strain evidence="12 13">CCMA-1212</strain>
    </source>
</reference>
<dbReference type="PROSITE" id="PS00079">
    <property type="entry name" value="MULTICOPPER_OXIDASE1"/>
    <property type="match status" value="1"/>
</dbReference>
<dbReference type="InterPro" id="IPR033138">
    <property type="entry name" value="Cu_oxidase_CS"/>
</dbReference>
<dbReference type="CDD" id="cd13876">
    <property type="entry name" value="CuRO_2_Abr2_like"/>
    <property type="match status" value="1"/>
</dbReference>
<evidence type="ECO:0000256" key="5">
    <source>
        <dbReference type="ARBA" id="ARBA00023002"/>
    </source>
</evidence>
<dbReference type="InterPro" id="IPR011707">
    <property type="entry name" value="Cu-oxidase-like_N"/>
</dbReference>